<dbReference type="InterPro" id="IPR050230">
    <property type="entry name" value="CALM/Myosin/TropC-like"/>
</dbReference>
<dbReference type="GO" id="GO:0005509">
    <property type="term" value="F:calcium ion binding"/>
    <property type="evidence" value="ECO:0007669"/>
    <property type="project" value="InterPro"/>
</dbReference>
<dbReference type="SMART" id="SM00054">
    <property type="entry name" value="EFh"/>
    <property type="match status" value="3"/>
</dbReference>
<feature type="domain" description="EF-hand" evidence="7">
    <location>
        <begin position="102"/>
        <end position="137"/>
    </location>
</feature>
<accession>D8LL40</accession>
<evidence type="ECO:0000256" key="5">
    <source>
        <dbReference type="ARBA" id="ARBA00023212"/>
    </source>
</evidence>
<dbReference type="Proteomes" id="UP000002630">
    <property type="component" value="Unassembled WGS sequence"/>
</dbReference>
<keyword evidence="4" id="KW-0106">Calcium</keyword>
<dbReference type="InterPro" id="IPR002048">
    <property type="entry name" value="EF_hand_dom"/>
</dbReference>
<comment type="similarity">
    <text evidence="2">Belongs to the centrin family.</text>
</comment>
<dbReference type="PROSITE" id="PS50222">
    <property type="entry name" value="EF_HAND_2"/>
    <property type="match status" value="3"/>
</dbReference>
<evidence type="ECO:0000256" key="6">
    <source>
        <dbReference type="SAM" id="MobiDB-lite"/>
    </source>
</evidence>
<dbReference type="CDD" id="cd00051">
    <property type="entry name" value="EFh"/>
    <property type="match status" value="1"/>
</dbReference>
<keyword evidence="5" id="KW-0963">Cytoplasm</keyword>
<organism evidence="8 9">
    <name type="scientific">Ectocarpus siliculosus</name>
    <name type="common">Brown alga</name>
    <name type="synonym">Conferva siliculosa</name>
    <dbReference type="NCBI Taxonomy" id="2880"/>
    <lineage>
        <taxon>Eukaryota</taxon>
        <taxon>Sar</taxon>
        <taxon>Stramenopiles</taxon>
        <taxon>Ochrophyta</taxon>
        <taxon>PX clade</taxon>
        <taxon>Phaeophyceae</taxon>
        <taxon>Ectocarpales</taxon>
        <taxon>Ectocarpaceae</taxon>
        <taxon>Ectocarpus</taxon>
    </lineage>
</organism>
<name>D8LL40_ECTSI</name>
<reference evidence="8 9" key="1">
    <citation type="journal article" date="2010" name="Nature">
        <title>The Ectocarpus genome and the independent evolution of multicellularity in brown algae.</title>
        <authorList>
            <person name="Cock J.M."/>
            <person name="Sterck L."/>
            <person name="Rouze P."/>
            <person name="Scornet D."/>
            <person name="Allen A.E."/>
            <person name="Amoutzias G."/>
            <person name="Anthouard V."/>
            <person name="Artiguenave F."/>
            <person name="Aury J.M."/>
            <person name="Badger J.H."/>
            <person name="Beszteri B."/>
            <person name="Billiau K."/>
            <person name="Bonnet E."/>
            <person name="Bothwell J.H."/>
            <person name="Bowler C."/>
            <person name="Boyen C."/>
            <person name="Brownlee C."/>
            <person name="Carrano C.J."/>
            <person name="Charrier B."/>
            <person name="Cho G.Y."/>
            <person name="Coelho S.M."/>
            <person name="Collen J."/>
            <person name="Corre E."/>
            <person name="Da Silva C."/>
            <person name="Delage L."/>
            <person name="Delaroque N."/>
            <person name="Dittami S.M."/>
            <person name="Doulbeau S."/>
            <person name="Elias M."/>
            <person name="Farnham G."/>
            <person name="Gachon C.M."/>
            <person name="Gschloessl B."/>
            <person name="Heesch S."/>
            <person name="Jabbari K."/>
            <person name="Jubin C."/>
            <person name="Kawai H."/>
            <person name="Kimura K."/>
            <person name="Kloareg B."/>
            <person name="Kupper F.C."/>
            <person name="Lang D."/>
            <person name="Le Bail A."/>
            <person name="Leblanc C."/>
            <person name="Lerouge P."/>
            <person name="Lohr M."/>
            <person name="Lopez P.J."/>
            <person name="Martens C."/>
            <person name="Maumus F."/>
            <person name="Michel G."/>
            <person name="Miranda-Saavedra D."/>
            <person name="Morales J."/>
            <person name="Moreau H."/>
            <person name="Motomura T."/>
            <person name="Nagasato C."/>
            <person name="Napoli C.A."/>
            <person name="Nelson D.R."/>
            <person name="Nyvall-Collen P."/>
            <person name="Peters A.F."/>
            <person name="Pommier C."/>
            <person name="Potin P."/>
            <person name="Poulain J."/>
            <person name="Quesneville H."/>
            <person name="Read B."/>
            <person name="Rensing S.A."/>
            <person name="Ritter A."/>
            <person name="Rousvoal S."/>
            <person name="Samanta M."/>
            <person name="Samson G."/>
            <person name="Schroeder D.C."/>
            <person name="Segurens B."/>
            <person name="Strittmatter M."/>
            <person name="Tonon T."/>
            <person name="Tregear J.W."/>
            <person name="Valentin K."/>
            <person name="von Dassow P."/>
            <person name="Yamagishi T."/>
            <person name="Van de Peer Y."/>
            <person name="Wincker P."/>
        </authorList>
    </citation>
    <scope>NUCLEOTIDE SEQUENCE [LARGE SCALE GENOMIC DNA]</scope>
    <source>
        <strain evidence="9">Ec32 / CCAP1310/4</strain>
    </source>
</reference>
<dbReference type="SUPFAM" id="SSF47473">
    <property type="entry name" value="EF-hand"/>
    <property type="match status" value="1"/>
</dbReference>
<keyword evidence="5" id="KW-0206">Cytoskeleton</keyword>
<evidence type="ECO:0000259" key="7">
    <source>
        <dbReference type="PROSITE" id="PS50222"/>
    </source>
</evidence>
<dbReference type="OrthoDB" id="26525at2759"/>
<sequence>MIRRAEGLRTPRKSMAGGGSEARVPLTAEQKKEVDEAFGLFDYAKTGVLGLHEVKVLIRSLGFPVRRAEVPLIVHRANPDSDGEVDLPTFRLIMETRYAKLDPEEEIKKAFRLFDIEGTGKITVQNLRRVSKELGDNLGERELQAMIDEFDKNLDGSVSLDEFVYIMNEQRKIES</sequence>
<evidence type="ECO:0000256" key="1">
    <source>
        <dbReference type="ARBA" id="ARBA00004245"/>
    </source>
</evidence>
<dbReference type="InterPro" id="IPR011992">
    <property type="entry name" value="EF-hand-dom_pair"/>
</dbReference>
<proteinExistence type="inferred from homology"/>
<evidence type="ECO:0000256" key="4">
    <source>
        <dbReference type="ARBA" id="ARBA00022837"/>
    </source>
</evidence>
<gene>
    <name evidence="8" type="ORF">Esi_0321_0016</name>
</gene>
<dbReference type="EMBL" id="FN649760">
    <property type="protein sequence ID" value="CBN79657.1"/>
    <property type="molecule type" value="Genomic_DNA"/>
</dbReference>
<comment type="subcellular location">
    <subcellularLocation>
        <location evidence="1">Cytoplasm</location>
        <location evidence="1">Cytoskeleton</location>
    </subcellularLocation>
</comment>
<dbReference type="eggNOG" id="KOG0028">
    <property type="taxonomic scope" value="Eukaryota"/>
</dbReference>
<feature type="region of interest" description="Disordered" evidence="6">
    <location>
        <begin position="1"/>
        <end position="26"/>
    </location>
</feature>
<feature type="domain" description="EF-hand" evidence="7">
    <location>
        <begin position="29"/>
        <end position="64"/>
    </location>
</feature>
<dbReference type="AlphaFoldDB" id="D8LL40"/>
<evidence type="ECO:0000256" key="2">
    <source>
        <dbReference type="ARBA" id="ARBA00005253"/>
    </source>
</evidence>
<dbReference type="Pfam" id="PF13499">
    <property type="entry name" value="EF-hand_7"/>
    <property type="match status" value="1"/>
</dbReference>
<evidence type="ECO:0000313" key="8">
    <source>
        <dbReference type="EMBL" id="CBN79657.1"/>
    </source>
</evidence>
<dbReference type="GO" id="GO:0016460">
    <property type="term" value="C:myosin II complex"/>
    <property type="evidence" value="ECO:0007669"/>
    <property type="project" value="TreeGrafter"/>
</dbReference>
<dbReference type="STRING" id="2880.D8LL40"/>
<evidence type="ECO:0000313" key="9">
    <source>
        <dbReference type="Proteomes" id="UP000002630"/>
    </source>
</evidence>
<keyword evidence="3" id="KW-0677">Repeat</keyword>
<dbReference type="FunFam" id="1.10.238.10:FF:000001">
    <property type="entry name" value="Calmodulin 1"/>
    <property type="match status" value="1"/>
</dbReference>
<dbReference type="PANTHER" id="PTHR23048">
    <property type="entry name" value="MYOSIN LIGHT CHAIN 1, 3"/>
    <property type="match status" value="1"/>
</dbReference>
<dbReference type="PANTHER" id="PTHR23048:SF59">
    <property type="entry name" value="EF-HAND SUPERFAMILY PROTEIN"/>
    <property type="match status" value="1"/>
</dbReference>
<keyword evidence="9" id="KW-1185">Reference proteome</keyword>
<feature type="domain" description="EF-hand" evidence="7">
    <location>
        <begin position="138"/>
        <end position="173"/>
    </location>
</feature>
<dbReference type="InParanoid" id="D8LL40"/>
<dbReference type="Gene3D" id="1.10.238.10">
    <property type="entry name" value="EF-hand"/>
    <property type="match status" value="1"/>
</dbReference>
<evidence type="ECO:0000256" key="3">
    <source>
        <dbReference type="ARBA" id="ARBA00022737"/>
    </source>
</evidence>
<protein>
    <submittedName>
        <fullName evidence="8">Centrin</fullName>
    </submittedName>
</protein>